<dbReference type="InterPro" id="IPR039537">
    <property type="entry name" value="Retrotran_Ty1/copia-like"/>
</dbReference>
<keyword evidence="5" id="KW-1185">Reference proteome</keyword>
<dbReference type="SUPFAM" id="SSF53098">
    <property type="entry name" value="Ribonuclease H-like"/>
    <property type="match status" value="1"/>
</dbReference>
<evidence type="ECO:0000313" key="5">
    <source>
        <dbReference type="Proteomes" id="UP001172457"/>
    </source>
</evidence>
<dbReference type="Proteomes" id="UP001172457">
    <property type="component" value="Chromosome 6"/>
</dbReference>
<organism evidence="4 5">
    <name type="scientific">Centaurea solstitialis</name>
    <name type="common">yellow star-thistle</name>
    <dbReference type="NCBI Taxonomy" id="347529"/>
    <lineage>
        <taxon>Eukaryota</taxon>
        <taxon>Viridiplantae</taxon>
        <taxon>Streptophyta</taxon>
        <taxon>Embryophyta</taxon>
        <taxon>Tracheophyta</taxon>
        <taxon>Spermatophyta</taxon>
        <taxon>Magnoliopsida</taxon>
        <taxon>eudicotyledons</taxon>
        <taxon>Gunneridae</taxon>
        <taxon>Pentapetalae</taxon>
        <taxon>asterids</taxon>
        <taxon>campanulids</taxon>
        <taxon>Asterales</taxon>
        <taxon>Asteraceae</taxon>
        <taxon>Carduoideae</taxon>
        <taxon>Cardueae</taxon>
        <taxon>Centaureinae</taxon>
        <taxon>Centaurea</taxon>
    </lineage>
</organism>
<dbReference type="PROSITE" id="PS50994">
    <property type="entry name" value="INTEGRASE"/>
    <property type="match status" value="1"/>
</dbReference>
<dbReference type="Gene3D" id="3.30.420.10">
    <property type="entry name" value="Ribonuclease H-like superfamily/Ribonuclease H"/>
    <property type="match status" value="1"/>
</dbReference>
<dbReference type="GO" id="GO:0015074">
    <property type="term" value="P:DNA integration"/>
    <property type="evidence" value="ECO:0007669"/>
    <property type="project" value="InterPro"/>
</dbReference>
<dbReference type="AlphaFoldDB" id="A0AA38WAM6"/>
<dbReference type="EMBL" id="JARYMX010000006">
    <property type="protein sequence ID" value="KAJ9545015.1"/>
    <property type="molecule type" value="Genomic_DNA"/>
</dbReference>
<reference evidence="4" key="1">
    <citation type="submission" date="2023-03" db="EMBL/GenBank/DDBJ databases">
        <title>Chromosome-scale reference genome and RAD-based genetic map of yellow starthistle (Centaurea solstitialis) reveal putative structural variation and QTLs associated with invader traits.</title>
        <authorList>
            <person name="Reatini B."/>
            <person name="Cang F.A."/>
            <person name="Jiang Q."/>
            <person name="Mckibben M.T.W."/>
            <person name="Barker M.S."/>
            <person name="Rieseberg L.H."/>
            <person name="Dlugosch K.M."/>
        </authorList>
    </citation>
    <scope>NUCLEOTIDE SEQUENCE</scope>
    <source>
        <strain evidence="4">CAN-66</strain>
        <tissue evidence="4">Leaf</tissue>
    </source>
</reference>
<dbReference type="InterPro" id="IPR012337">
    <property type="entry name" value="RNaseH-like_sf"/>
</dbReference>
<evidence type="ECO:0000259" key="3">
    <source>
        <dbReference type="PROSITE" id="PS50994"/>
    </source>
</evidence>
<protein>
    <recommendedName>
        <fullName evidence="3">Integrase catalytic domain-containing protein</fullName>
    </recommendedName>
</protein>
<evidence type="ECO:0000313" key="4">
    <source>
        <dbReference type="EMBL" id="KAJ9545015.1"/>
    </source>
</evidence>
<dbReference type="PANTHER" id="PTHR42648:SF21">
    <property type="entry name" value="CYSTEINE-RICH RLK (RECEPTOR-LIKE PROTEIN KINASE) 8"/>
    <property type="match status" value="1"/>
</dbReference>
<dbReference type="GO" id="GO:0003676">
    <property type="term" value="F:nucleic acid binding"/>
    <property type="evidence" value="ECO:0007669"/>
    <property type="project" value="InterPro"/>
</dbReference>
<feature type="domain" description="Integrase catalytic" evidence="3">
    <location>
        <begin position="151"/>
        <end position="252"/>
    </location>
</feature>
<evidence type="ECO:0000256" key="1">
    <source>
        <dbReference type="ARBA" id="ARBA00022723"/>
    </source>
</evidence>
<dbReference type="InterPro" id="IPR013103">
    <property type="entry name" value="RVT_2"/>
</dbReference>
<evidence type="ECO:0000256" key="2">
    <source>
        <dbReference type="ARBA" id="ARBA00022801"/>
    </source>
</evidence>
<proteinExistence type="predicted"/>
<dbReference type="Pfam" id="PF07727">
    <property type="entry name" value="RVT_2"/>
    <property type="match status" value="1"/>
</dbReference>
<sequence length="605" mass="69976">MNEKFKNIFTTSSQFILSKRQFVPTWVVDSGCSRHMTGSIELLYSYNKEEGGSRKIKGYGMIMKGEVRMNQNGLKHNLTSMSQLYDNGMDVLFKIKFCIMYKADTKIEPIEEEICISSILIHWRPNKKVAFSPLSKNEEVWLWHTRFCHINFHTLDKLVRVLRKYLTSLGITHNFSAPRTPQQNGVVERNNRTLVEAATIMLNVSGLSLTFCAEAVSTTFYTQNRSLMRTLGYQWDCSAYRAFPVHNHSLQTITINSTNIYYSSNSFTSTRAESTKSEVVPPLNVTIHSQTQQVPTIEPSSLEEISSTIYLPHAINWTKDHPQSQIIGDPSEGVKTRATTNFCLFSCFVNEIEPKNVADALKPCKIRFFNLRQIMYEHLLFSQVVKCHWNKVVFQMDVKYAFLNGKVKEEVYVQQPPGFESEKYPNHVYFLDKALYGLKQALRARYERLSIFLIENDFHKGTTDVTLYYRKKDDGILLVQIYVDDIIFGSIDDSMCKEFERLMEIEFEMSMMGKLTFFLGLQQSKYINDLLTKYQLADASPMRTSMATGTRLHAHLNGHFVECKLYRGNVEMYFVTSEHQLADFFTKALDEKKFTYLVQKLACSL</sequence>
<dbReference type="GO" id="GO:0046872">
    <property type="term" value="F:metal ion binding"/>
    <property type="evidence" value="ECO:0007669"/>
    <property type="project" value="UniProtKB-KW"/>
</dbReference>
<accession>A0AA38WAM6</accession>
<keyword evidence="2" id="KW-0378">Hydrolase</keyword>
<dbReference type="InterPro" id="IPR036397">
    <property type="entry name" value="RNaseH_sf"/>
</dbReference>
<keyword evidence="1" id="KW-0479">Metal-binding</keyword>
<dbReference type="InterPro" id="IPR001584">
    <property type="entry name" value="Integrase_cat-core"/>
</dbReference>
<dbReference type="GO" id="GO:0016787">
    <property type="term" value="F:hydrolase activity"/>
    <property type="evidence" value="ECO:0007669"/>
    <property type="project" value="UniProtKB-KW"/>
</dbReference>
<name>A0AA38WAM6_9ASTR</name>
<dbReference type="PANTHER" id="PTHR42648">
    <property type="entry name" value="TRANSPOSASE, PUTATIVE-RELATED"/>
    <property type="match status" value="1"/>
</dbReference>
<comment type="caution">
    <text evidence="4">The sequence shown here is derived from an EMBL/GenBank/DDBJ whole genome shotgun (WGS) entry which is preliminary data.</text>
</comment>
<gene>
    <name evidence="4" type="ORF">OSB04_024722</name>
</gene>